<protein>
    <submittedName>
        <fullName evidence="2">Non-ribosomal peptide synthetase</fullName>
    </submittedName>
</protein>
<dbReference type="Gene3D" id="3.30.559.10">
    <property type="entry name" value="Chloramphenicol acetyltransferase-like domain"/>
    <property type="match status" value="1"/>
</dbReference>
<dbReference type="Pfam" id="PF00668">
    <property type="entry name" value="Condensation"/>
    <property type="match status" value="1"/>
</dbReference>
<dbReference type="Proteomes" id="UP000538929">
    <property type="component" value="Unassembled WGS sequence"/>
</dbReference>
<dbReference type="GO" id="GO:0009366">
    <property type="term" value="C:enterobactin synthetase complex"/>
    <property type="evidence" value="ECO:0007669"/>
    <property type="project" value="TreeGrafter"/>
</dbReference>
<evidence type="ECO:0000313" key="2">
    <source>
        <dbReference type="EMBL" id="MBB0243062.1"/>
    </source>
</evidence>
<feature type="domain" description="Condensation" evidence="1">
    <location>
        <begin position="2"/>
        <end position="416"/>
    </location>
</feature>
<dbReference type="InterPro" id="IPR023213">
    <property type="entry name" value="CAT-like_dom_sf"/>
</dbReference>
<evidence type="ECO:0000313" key="3">
    <source>
        <dbReference type="Proteomes" id="UP000538929"/>
    </source>
</evidence>
<dbReference type="GO" id="GO:0043041">
    <property type="term" value="P:amino acid activation for nonribosomal peptide biosynthetic process"/>
    <property type="evidence" value="ECO:0007669"/>
    <property type="project" value="TreeGrafter"/>
</dbReference>
<dbReference type="RefSeq" id="WP_228470810.1">
    <property type="nucleotide sequence ID" value="NZ_VKHT01000038.1"/>
</dbReference>
<proteinExistence type="predicted"/>
<comment type="caution">
    <text evidence="2">The sequence shown here is derived from an EMBL/GenBank/DDBJ whole genome shotgun (WGS) entry which is preliminary data.</text>
</comment>
<dbReference type="CDD" id="cd19531">
    <property type="entry name" value="LCL_NRPS-like"/>
    <property type="match status" value="1"/>
</dbReference>
<dbReference type="GO" id="GO:0047527">
    <property type="term" value="F:2,3-dihydroxybenzoate-serine ligase activity"/>
    <property type="evidence" value="ECO:0007669"/>
    <property type="project" value="TreeGrafter"/>
</dbReference>
<evidence type="ECO:0000259" key="1">
    <source>
        <dbReference type="Pfam" id="PF00668"/>
    </source>
</evidence>
<sequence>MSFAQRRIWFMDRLAGGSSDALLPLAVRLEGDLDVPALERSLRGILERHEILRTRYPVTDGDPTPHVEDAARVVLERTTAVDVDEFFARELGRPIDPAGEPPVRMVLARTAPREHVLLVIVHHIAVDGWSWNILLRELAAGYRGEPVSPPRRRYADFARDERRRLTGPRMERLLDYWRGRLAGLAPLELPTDRPRPAFWDGEGDVVRFALSTEVVADVDRVAREHRATRYMVLLAVYQALLAHRSGRTDIAVCSTMTDRGRPGAEEVVGPFVNTLVLRNDLSGGPGFGALLERVRGNVLQDLSRAEAPFDRVVGEVATGRDMSRHPLAQASFTLLNAGYEPLRLPGLRAELLPAPLAGSPLDVFLDLGLLPDGRIAARLQYATALFDRATMEDFAASYTRLLSAVLADRTTPVAELARRSAPSGATDPAVTAAAPAPVVRHRTPVRLWGGGGSAVVCGDRVVSYGELE</sequence>
<dbReference type="PANTHER" id="PTHR45527:SF1">
    <property type="entry name" value="FATTY ACID SYNTHASE"/>
    <property type="match status" value="1"/>
</dbReference>
<dbReference type="GO" id="GO:0005829">
    <property type="term" value="C:cytosol"/>
    <property type="evidence" value="ECO:0007669"/>
    <property type="project" value="TreeGrafter"/>
</dbReference>
<dbReference type="GO" id="GO:0009239">
    <property type="term" value="P:enterobactin biosynthetic process"/>
    <property type="evidence" value="ECO:0007669"/>
    <property type="project" value="TreeGrafter"/>
</dbReference>
<feature type="non-terminal residue" evidence="2">
    <location>
        <position position="468"/>
    </location>
</feature>
<dbReference type="Gene3D" id="3.30.559.30">
    <property type="entry name" value="Nonribosomal peptide synthetase, condensation domain"/>
    <property type="match status" value="1"/>
</dbReference>
<name>A0A7W3TAB6_9ACTN</name>
<accession>A0A7W3TAB6</accession>
<dbReference type="PANTHER" id="PTHR45527">
    <property type="entry name" value="NONRIBOSOMAL PEPTIDE SYNTHETASE"/>
    <property type="match status" value="1"/>
</dbReference>
<organism evidence="2 3">
    <name type="scientific">Streptomyces alkaliphilus</name>
    <dbReference type="NCBI Taxonomy" id="1472722"/>
    <lineage>
        <taxon>Bacteria</taxon>
        <taxon>Bacillati</taxon>
        <taxon>Actinomycetota</taxon>
        <taxon>Actinomycetes</taxon>
        <taxon>Kitasatosporales</taxon>
        <taxon>Streptomycetaceae</taxon>
        <taxon>Streptomyces</taxon>
    </lineage>
</organism>
<dbReference type="GO" id="GO:0008610">
    <property type="term" value="P:lipid biosynthetic process"/>
    <property type="evidence" value="ECO:0007669"/>
    <property type="project" value="UniProtKB-ARBA"/>
</dbReference>
<reference evidence="3" key="1">
    <citation type="submission" date="2019-10" db="EMBL/GenBank/DDBJ databases">
        <title>Streptomyces sp. nov., a novel actinobacterium isolated from alkaline environment.</title>
        <authorList>
            <person name="Golinska P."/>
        </authorList>
    </citation>
    <scope>NUCLEOTIDE SEQUENCE [LARGE SCALE GENOMIC DNA]</scope>
    <source>
        <strain evidence="3">DSM 42118</strain>
    </source>
</reference>
<keyword evidence="3" id="KW-1185">Reference proteome</keyword>
<dbReference type="AlphaFoldDB" id="A0A7W3TAB6"/>
<dbReference type="SUPFAM" id="SSF52777">
    <property type="entry name" value="CoA-dependent acyltransferases"/>
    <property type="match status" value="2"/>
</dbReference>
<dbReference type="InterPro" id="IPR001242">
    <property type="entry name" value="Condensation_dom"/>
</dbReference>
<dbReference type="EMBL" id="VKHT01000038">
    <property type="protein sequence ID" value="MBB0243062.1"/>
    <property type="molecule type" value="Genomic_DNA"/>
</dbReference>
<dbReference type="GO" id="GO:0031177">
    <property type="term" value="F:phosphopantetheine binding"/>
    <property type="evidence" value="ECO:0007669"/>
    <property type="project" value="TreeGrafter"/>
</dbReference>
<gene>
    <name evidence="2" type="ORF">FNQ90_02785</name>
</gene>